<evidence type="ECO:0000256" key="1">
    <source>
        <dbReference type="SAM" id="MobiDB-lite"/>
    </source>
</evidence>
<accession>A0ABQ3TS22</accession>
<sequence>MGMTRKLADQPCGRLGSSCGSAVRGTLVVPRVRLGRARGPGRPGPPEPGARAGRAGRARGPGARAGRAGRARGPGARAGRAGRAAPGPPDPADGSAPADPPSAGR</sequence>
<reference evidence="2" key="1">
    <citation type="submission" date="2024-05" db="EMBL/GenBank/DDBJ databases">
        <title>Whole genome shotgun sequence of Streptomyces hygroscopicus NBRC 113678.</title>
        <authorList>
            <person name="Komaki H."/>
            <person name="Tamura T."/>
        </authorList>
    </citation>
    <scope>NUCLEOTIDE SEQUENCE</scope>
    <source>
        <strain evidence="2">N11-34</strain>
    </source>
</reference>
<name>A0ABQ3TS22_STRHY</name>
<keyword evidence="3" id="KW-1185">Reference proteome</keyword>
<feature type="region of interest" description="Disordered" evidence="1">
    <location>
        <begin position="1"/>
        <end position="105"/>
    </location>
</feature>
<comment type="caution">
    <text evidence="2">The sequence shown here is derived from an EMBL/GenBank/DDBJ whole genome shotgun (WGS) entry which is preliminary data.</text>
</comment>
<dbReference type="Proteomes" id="UP001054854">
    <property type="component" value="Unassembled WGS sequence"/>
</dbReference>
<dbReference type="EMBL" id="BNEK01000002">
    <property type="protein sequence ID" value="GHJ26126.1"/>
    <property type="molecule type" value="Genomic_DNA"/>
</dbReference>
<evidence type="ECO:0000313" key="3">
    <source>
        <dbReference type="Proteomes" id="UP001054854"/>
    </source>
</evidence>
<gene>
    <name evidence="2" type="ORF">TPA0910_05590</name>
</gene>
<evidence type="ECO:0000313" key="2">
    <source>
        <dbReference type="EMBL" id="GHJ26126.1"/>
    </source>
</evidence>
<protein>
    <submittedName>
        <fullName evidence="2">Uncharacterized protein</fullName>
    </submittedName>
</protein>
<organism evidence="2 3">
    <name type="scientific">Streptomyces hygroscopicus</name>
    <dbReference type="NCBI Taxonomy" id="1912"/>
    <lineage>
        <taxon>Bacteria</taxon>
        <taxon>Bacillati</taxon>
        <taxon>Actinomycetota</taxon>
        <taxon>Actinomycetes</taxon>
        <taxon>Kitasatosporales</taxon>
        <taxon>Streptomycetaceae</taxon>
        <taxon>Streptomyces</taxon>
        <taxon>Streptomyces violaceusniger group</taxon>
    </lineage>
</organism>
<feature type="compositionally biased region" description="Low complexity" evidence="1">
    <location>
        <begin position="49"/>
        <end position="85"/>
    </location>
</feature>
<proteinExistence type="predicted"/>
<feature type="compositionally biased region" description="Low complexity" evidence="1">
    <location>
        <begin position="92"/>
        <end position="105"/>
    </location>
</feature>